<keyword evidence="5 7" id="KW-0472">Membrane</keyword>
<evidence type="ECO:0000256" key="6">
    <source>
        <dbReference type="ARBA" id="ARBA00023237"/>
    </source>
</evidence>
<dbReference type="NCBIfam" id="TIGR04056">
    <property type="entry name" value="OMP_RagA_SusC"/>
    <property type="match status" value="1"/>
</dbReference>
<dbReference type="SUPFAM" id="SSF49464">
    <property type="entry name" value="Carboxypeptidase regulatory domain-like"/>
    <property type="match status" value="1"/>
</dbReference>
<evidence type="ECO:0000256" key="8">
    <source>
        <dbReference type="SAM" id="Phobius"/>
    </source>
</evidence>
<dbReference type="InterPro" id="IPR023997">
    <property type="entry name" value="TonB-dep_OMP_SusC/RagA_CS"/>
</dbReference>
<evidence type="ECO:0000256" key="1">
    <source>
        <dbReference type="ARBA" id="ARBA00004571"/>
    </source>
</evidence>
<comment type="similarity">
    <text evidence="7">Belongs to the TonB-dependent receptor family.</text>
</comment>
<sequence length="1156" mass="126704">MRPYERLILNKTILWIMRCSTITLAILLFGCQLLMAGRTNGQDIHQTKIALGVSGKSLEATLKEIEQRTDFRFGYRVAELSRIGQVNLPAGTRTVAATLDLLLAKTNLTYRQNDRYIFIVPKPAPPKTVVQEKRIAGTVTSTKGELLPGVNVRLKGTSTGANTDAEGHFNIPAGNNENAILVFSFIGYVTKEVPVGGQSRIDVQLKEGSTALGEVIVVGYGTQQKATTTAAVSTVKGKDFAQKPVVNLTNNLVGRAPGIIADQGSGEPGQDGSRLRIRGTSTLGNANPLLVVDGIYRDFSRLDPASIESVTVLKDAAAVAPYGLAGANGVILVTTKKGKTGVPTLSYNGYAGIQNPTRMPKMVNSWEYALLTNEANRNSGLNPAFTPEEVEQYRKTVTGAADADPDKYPNSSGLRDVIQRNALLTNHNLQLSGGTEKVRYFTAFSYTNQDGQFSTTNLKKYNVLANLDVQATSTTRVGLSLSGWVENQQYSGYADPYNGDANNRYAAAGGGIMYQAFRTPPTSAIYYSNGLWGSYITNSLVGTINHSGYVKNENTQIMTTFSIEQQLPFLKGLSVKGVASYDPYTTYTKVWQTPIPTYSVNFSTNPYEYTQRLIGPAKPSLQLSNSQNKAFTYQGYINYHNTFGAHDITFLGVAESRIQKGWNVDASRRNYPIDIDELDRGGVANGDISNGGSSSEQRQVGYVYRLSYGYAGKYLAEVSGRYDGHYYFAPGRKYGFFPAFSLGWNIGQENFIKDHYSWINLLKVRASYGESGNLAGGPFQYMSGYAVYNNAAVLGNALTTGIYETIQGNTFITWERAKKTDIGVDGILWDGALSFGVDYFYEKRSNMLVPPTVTVPAEYGTGLSELNAAIMSNQGIELSVGTAHTFSNGLKLEVNGNFTYAQNKLLQVFESDATFNNPNRRRTGRANGTQFGLKALGYYKPDDFNADGTLKAGIASLANAPVKPGDLKYADLSGPDGKADGVIDDNDETVIGRPNGVPQMIFGLSPAISWKGFDLNLLLQGAAQISLPVGGNLVYPFDQQGSASKLYYDNHWTPANPDALYPRTTNQPVAYNTRFSSWWVRDASYLKLRSAEFGYTLPSSLTKRWYMQQLRMYVSGQNLWTWTPNMKEMIDPEARSSNGQYYFQQQVFSFGLNVTF</sequence>
<gene>
    <name evidence="10" type="ORF">SAMN05660461_2858</name>
</gene>
<feature type="domain" description="TonB-dependent receptor plug" evidence="9">
    <location>
        <begin position="225"/>
        <end position="330"/>
    </location>
</feature>
<organism evidence="10 11">
    <name type="scientific">Chitinophaga ginsengisegetis</name>
    <dbReference type="NCBI Taxonomy" id="393003"/>
    <lineage>
        <taxon>Bacteria</taxon>
        <taxon>Pseudomonadati</taxon>
        <taxon>Bacteroidota</taxon>
        <taxon>Chitinophagia</taxon>
        <taxon>Chitinophagales</taxon>
        <taxon>Chitinophagaceae</taxon>
        <taxon>Chitinophaga</taxon>
    </lineage>
</organism>
<evidence type="ECO:0000256" key="5">
    <source>
        <dbReference type="ARBA" id="ARBA00023136"/>
    </source>
</evidence>
<evidence type="ECO:0000313" key="10">
    <source>
        <dbReference type="EMBL" id="SKD04488.1"/>
    </source>
</evidence>
<dbReference type="Pfam" id="PF07715">
    <property type="entry name" value="Plug"/>
    <property type="match status" value="1"/>
</dbReference>
<evidence type="ECO:0000256" key="7">
    <source>
        <dbReference type="PROSITE-ProRule" id="PRU01360"/>
    </source>
</evidence>
<keyword evidence="11" id="KW-1185">Reference proteome</keyword>
<dbReference type="InterPro" id="IPR036942">
    <property type="entry name" value="Beta-barrel_TonB_sf"/>
</dbReference>
<keyword evidence="4 7" id="KW-0812">Transmembrane</keyword>
<dbReference type="Pfam" id="PF13715">
    <property type="entry name" value="CarbopepD_reg_2"/>
    <property type="match status" value="1"/>
</dbReference>
<keyword evidence="8" id="KW-1133">Transmembrane helix</keyword>
<dbReference type="Gene3D" id="2.40.170.20">
    <property type="entry name" value="TonB-dependent receptor, beta-barrel domain"/>
    <property type="match status" value="1"/>
</dbReference>
<evidence type="ECO:0000256" key="4">
    <source>
        <dbReference type="ARBA" id="ARBA00022692"/>
    </source>
</evidence>
<dbReference type="InterPro" id="IPR039426">
    <property type="entry name" value="TonB-dep_rcpt-like"/>
</dbReference>
<accession>A0A1T5NWG0</accession>
<dbReference type="Gene3D" id="2.60.40.1120">
    <property type="entry name" value="Carboxypeptidase-like, regulatory domain"/>
    <property type="match status" value="1"/>
</dbReference>
<feature type="transmembrane region" description="Helical" evidence="8">
    <location>
        <begin position="12"/>
        <end position="35"/>
    </location>
</feature>
<dbReference type="STRING" id="393003.SAMN05660461_2858"/>
<evidence type="ECO:0000256" key="3">
    <source>
        <dbReference type="ARBA" id="ARBA00022452"/>
    </source>
</evidence>
<dbReference type="Proteomes" id="UP000190166">
    <property type="component" value="Unassembled WGS sequence"/>
</dbReference>
<keyword evidence="2 7" id="KW-0813">Transport</keyword>
<name>A0A1T5NWG0_9BACT</name>
<evidence type="ECO:0000259" key="9">
    <source>
        <dbReference type="Pfam" id="PF07715"/>
    </source>
</evidence>
<dbReference type="AlphaFoldDB" id="A0A1T5NWG0"/>
<evidence type="ECO:0000256" key="2">
    <source>
        <dbReference type="ARBA" id="ARBA00022448"/>
    </source>
</evidence>
<dbReference type="InterPro" id="IPR012910">
    <property type="entry name" value="Plug_dom"/>
</dbReference>
<dbReference type="Gene3D" id="3.55.50.30">
    <property type="match status" value="1"/>
</dbReference>
<keyword evidence="3 7" id="KW-1134">Transmembrane beta strand</keyword>
<reference evidence="11" key="1">
    <citation type="submission" date="2017-02" db="EMBL/GenBank/DDBJ databases">
        <authorList>
            <person name="Varghese N."/>
            <person name="Submissions S."/>
        </authorList>
    </citation>
    <scope>NUCLEOTIDE SEQUENCE [LARGE SCALE GENOMIC DNA]</scope>
    <source>
        <strain evidence="11">DSM 18108</strain>
    </source>
</reference>
<dbReference type="SUPFAM" id="SSF56935">
    <property type="entry name" value="Porins"/>
    <property type="match status" value="1"/>
</dbReference>
<dbReference type="FunFam" id="2.170.130.10:FF:000003">
    <property type="entry name" value="SusC/RagA family TonB-linked outer membrane protein"/>
    <property type="match status" value="1"/>
</dbReference>
<protein>
    <submittedName>
        <fullName evidence="10">TonB-linked outer membrane protein, SusC/RagA family</fullName>
    </submittedName>
</protein>
<dbReference type="PROSITE" id="PS52016">
    <property type="entry name" value="TONB_DEPENDENT_REC_3"/>
    <property type="match status" value="1"/>
</dbReference>
<keyword evidence="6 7" id="KW-0998">Cell outer membrane</keyword>
<dbReference type="NCBIfam" id="TIGR04057">
    <property type="entry name" value="SusC_RagA_signa"/>
    <property type="match status" value="1"/>
</dbReference>
<dbReference type="InterPro" id="IPR023996">
    <property type="entry name" value="TonB-dep_OMP_SusC/RagA"/>
</dbReference>
<dbReference type="InterPro" id="IPR008969">
    <property type="entry name" value="CarboxyPept-like_regulatory"/>
</dbReference>
<evidence type="ECO:0000313" key="11">
    <source>
        <dbReference type="Proteomes" id="UP000190166"/>
    </source>
</evidence>
<comment type="subcellular location">
    <subcellularLocation>
        <location evidence="1 7">Cell outer membrane</location>
        <topology evidence="1 7">Multi-pass membrane protein</topology>
    </subcellularLocation>
</comment>
<proteinExistence type="inferred from homology"/>
<dbReference type="InterPro" id="IPR037066">
    <property type="entry name" value="Plug_dom_sf"/>
</dbReference>
<dbReference type="Gene3D" id="2.170.130.10">
    <property type="entry name" value="TonB-dependent receptor, plug domain"/>
    <property type="match status" value="1"/>
</dbReference>
<dbReference type="EMBL" id="FUZZ01000002">
    <property type="protein sequence ID" value="SKD04488.1"/>
    <property type="molecule type" value="Genomic_DNA"/>
</dbReference>
<dbReference type="PROSITE" id="PS51257">
    <property type="entry name" value="PROKAR_LIPOPROTEIN"/>
    <property type="match status" value="1"/>
</dbReference>
<dbReference type="GO" id="GO:0009279">
    <property type="term" value="C:cell outer membrane"/>
    <property type="evidence" value="ECO:0007669"/>
    <property type="project" value="UniProtKB-SubCell"/>
</dbReference>